<dbReference type="PROSITE" id="PS00428">
    <property type="entry name" value="FTSW_RODA_SPOVE"/>
    <property type="match status" value="1"/>
</dbReference>
<feature type="transmembrane region" description="Helical" evidence="17">
    <location>
        <begin position="166"/>
        <end position="183"/>
    </location>
</feature>
<comment type="catalytic activity">
    <reaction evidence="15">
        <text>[GlcNAc-(1-&gt;4)-Mur2Ac(oyl-L-Ala-gamma-D-Glu-L-Lys-D-Ala-D-Ala)](n)-di-trans,octa-cis-undecaprenyl diphosphate + beta-D-GlcNAc-(1-&gt;4)-Mur2Ac(oyl-L-Ala-gamma-D-Glu-L-Lys-D-Ala-D-Ala)-di-trans,octa-cis-undecaprenyl diphosphate = [GlcNAc-(1-&gt;4)-Mur2Ac(oyl-L-Ala-gamma-D-Glu-L-Lys-D-Ala-D-Ala)](n+1)-di-trans,octa-cis-undecaprenyl diphosphate + di-trans,octa-cis-undecaprenyl diphosphate + H(+)</text>
        <dbReference type="Rhea" id="RHEA:23708"/>
        <dbReference type="Rhea" id="RHEA-COMP:9602"/>
        <dbReference type="Rhea" id="RHEA-COMP:9603"/>
        <dbReference type="ChEBI" id="CHEBI:15378"/>
        <dbReference type="ChEBI" id="CHEBI:58405"/>
        <dbReference type="ChEBI" id="CHEBI:60033"/>
        <dbReference type="ChEBI" id="CHEBI:78435"/>
        <dbReference type="EC" id="2.4.99.28"/>
    </reaction>
</comment>
<evidence type="ECO:0000256" key="15">
    <source>
        <dbReference type="ARBA" id="ARBA00049902"/>
    </source>
</evidence>
<dbReference type="GO" id="GO:0008360">
    <property type="term" value="P:regulation of cell shape"/>
    <property type="evidence" value="ECO:0007669"/>
    <property type="project" value="UniProtKB-KW"/>
</dbReference>
<name>E8LBF8_9FIRM</name>
<evidence type="ECO:0000256" key="5">
    <source>
        <dbReference type="ARBA" id="ARBA00022960"/>
    </source>
</evidence>
<evidence type="ECO:0000256" key="12">
    <source>
        <dbReference type="ARBA" id="ARBA00041185"/>
    </source>
</evidence>
<evidence type="ECO:0000256" key="11">
    <source>
        <dbReference type="ARBA" id="ARBA00038053"/>
    </source>
</evidence>
<sequence>MKKRFLLWDNPRQAIFTLMAVLLLLGGINVFSASLYDNGLSYLLRYYLCAVLGFVGIYFIRKIGYKRLLNKRFLWICYCIVLVMLVVVHFWGAANKGATRWIYIGSFSIQPSEIAKLVLIMLSARFLGNAMKLGEKISLYKGECLLVTMATGIAAFGVLVQPDLGTAAIIAALVMGMFIVAGLPARWITTIVGVGAVGAVLLSISSEYRLQRLHVWFDPWLDPQGKGYQMVQSLLAIGSGGLTGTNWGHGAAKFAYLPEAHTDFAFAVFCQENGFFGALILLLVFCLLGVAFYKITISTRDQKGFLLAAGVTFLIIGQAFANMAMVCGIFPVIGVPLIFISYGGSSMIISMAAIGLLLSVYDEEEKQQLLDAEPPEKRRNDLRVVGSRRWQQ</sequence>
<keyword evidence="7 17" id="KW-1133">Transmembrane helix</keyword>
<dbReference type="EC" id="2.4.99.28" evidence="14"/>
<dbReference type="Pfam" id="PF01098">
    <property type="entry name" value="FTSW_RODA_SPOVE"/>
    <property type="match status" value="1"/>
</dbReference>
<feature type="transmembrane region" description="Helical" evidence="17">
    <location>
        <begin position="143"/>
        <end position="160"/>
    </location>
</feature>
<dbReference type="OrthoDB" id="9812661at2"/>
<evidence type="ECO:0000256" key="17">
    <source>
        <dbReference type="SAM" id="Phobius"/>
    </source>
</evidence>
<dbReference type="InterPro" id="IPR001182">
    <property type="entry name" value="FtsW/RodA"/>
</dbReference>
<dbReference type="GO" id="GO:0009252">
    <property type="term" value="P:peptidoglycan biosynthetic process"/>
    <property type="evidence" value="ECO:0007669"/>
    <property type="project" value="UniProtKB-KW"/>
</dbReference>
<feature type="transmembrane region" description="Helical" evidence="17">
    <location>
        <begin position="305"/>
        <end position="333"/>
    </location>
</feature>
<comment type="caution">
    <text evidence="18">The sequence shown here is derived from an EMBL/GenBank/DDBJ whole genome shotgun (WGS) entry which is preliminary data.</text>
</comment>
<evidence type="ECO:0000256" key="13">
    <source>
        <dbReference type="ARBA" id="ARBA00041418"/>
    </source>
</evidence>
<evidence type="ECO:0000256" key="4">
    <source>
        <dbReference type="ARBA" id="ARBA00022692"/>
    </source>
</evidence>
<evidence type="ECO:0000313" key="18">
    <source>
        <dbReference type="EMBL" id="EFY05844.1"/>
    </source>
</evidence>
<dbReference type="PANTHER" id="PTHR30474">
    <property type="entry name" value="CELL CYCLE PROTEIN"/>
    <property type="match status" value="1"/>
</dbReference>
<evidence type="ECO:0000256" key="3">
    <source>
        <dbReference type="ARBA" id="ARBA00022679"/>
    </source>
</evidence>
<dbReference type="GO" id="GO:0005886">
    <property type="term" value="C:plasma membrane"/>
    <property type="evidence" value="ECO:0007669"/>
    <property type="project" value="TreeGrafter"/>
</dbReference>
<feature type="transmembrane region" description="Helical" evidence="17">
    <location>
        <begin position="190"/>
        <end position="210"/>
    </location>
</feature>
<keyword evidence="8 17" id="KW-0472">Membrane</keyword>
<evidence type="ECO:0000256" key="8">
    <source>
        <dbReference type="ARBA" id="ARBA00023136"/>
    </source>
</evidence>
<keyword evidence="5" id="KW-0133">Cell shape</keyword>
<evidence type="ECO:0000256" key="10">
    <source>
        <dbReference type="ARBA" id="ARBA00033270"/>
    </source>
</evidence>
<dbReference type="GO" id="GO:0051301">
    <property type="term" value="P:cell division"/>
    <property type="evidence" value="ECO:0007669"/>
    <property type="project" value="InterPro"/>
</dbReference>
<feature type="transmembrane region" description="Helical" evidence="17">
    <location>
        <begin position="73"/>
        <end position="94"/>
    </location>
</feature>
<dbReference type="eggNOG" id="COG0772">
    <property type="taxonomic scope" value="Bacteria"/>
</dbReference>
<keyword evidence="3" id="KW-0808">Transferase</keyword>
<evidence type="ECO:0000256" key="1">
    <source>
        <dbReference type="ARBA" id="ARBA00004141"/>
    </source>
</evidence>
<evidence type="ECO:0000256" key="6">
    <source>
        <dbReference type="ARBA" id="ARBA00022984"/>
    </source>
</evidence>
<dbReference type="HOGENOM" id="CLU_029243_0_1_9"/>
<evidence type="ECO:0000256" key="7">
    <source>
        <dbReference type="ARBA" id="ARBA00022989"/>
    </source>
</evidence>
<gene>
    <name evidence="18" type="ORF">HMPREF9443_00169</name>
</gene>
<evidence type="ECO:0000256" key="9">
    <source>
        <dbReference type="ARBA" id="ARBA00032370"/>
    </source>
</evidence>
<evidence type="ECO:0000256" key="14">
    <source>
        <dbReference type="ARBA" id="ARBA00044770"/>
    </source>
</evidence>
<proteinExistence type="inferred from homology"/>
<dbReference type="AlphaFoldDB" id="E8LBF8"/>
<dbReference type="GO" id="GO:0032153">
    <property type="term" value="C:cell division site"/>
    <property type="evidence" value="ECO:0007669"/>
    <property type="project" value="TreeGrafter"/>
</dbReference>
<keyword evidence="19" id="KW-1185">Reference proteome</keyword>
<dbReference type="InterPro" id="IPR018365">
    <property type="entry name" value="Cell_cycle_FtsW-rel_CS"/>
</dbReference>
<evidence type="ECO:0000256" key="16">
    <source>
        <dbReference type="ARBA" id="ARBA00049966"/>
    </source>
</evidence>
<dbReference type="GO" id="GO:0008955">
    <property type="term" value="F:peptidoglycan glycosyltransferase activity"/>
    <property type="evidence" value="ECO:0007669"/>
    <property type="project" value="UniProtKB-EC"/>
</dbReference>
<feature type="transmembrane region" description="Helical" evidence="17">
    <location>
        <begin position="339"/>
        <end position="361"/>
    </location>
</feature>
<comment type="function">
    <text evidence="16">Peptidoglycan polymerase that is essential for cell division.</text>
</comment>
<evidence type="ECO:0000256" key="2">
    <source>
        <dbReference type="ARBA" id="ARBA00022676"/>
    </source>
</evidence>
<comment type="subcellular location">
    <subcellularLocation>
        <location evidence="1">Membrane</location>
        <topology evidence="1">Multi-pass membrane protein</topology>
    </subcellularLocation>
</comment>
<dbReference type="Proteomes" id="UP000004923">
    <property type="component" value="Unassembled WGS sequence"/>
</dbReference>
<feature type="transmembrane region" description="Helical" evidence="17">
    <location>
        <begin position="274"/>
        <end position="293"/>
    </location>
</feature>
<protein>
    <recommendedName>
        <fullName evidence="12">Probable peptidoglycan glycosyltransferase FtsW</fullName>
        <ecNumber evidence="14">2.4.99.28</ecNumber>
    </recommendedName>
    <alternativeName>
        <fullName evidence="13">Cell division protein FtsW</fullName>
    </alternativeName>
    <alternativeName>
        <fullName evidence="10">Cell wall polymerase</fullName>
    </alternativeName>
    <alternativeName>
        <fullName evidence="9">Peptidoglycan polymerase</fullName>
    </alternativeName>
</protein>
<reference evidence="18 19" key="1">
    <citation type="submission" date="2011-01" db="EMBL/GenBank/DDBJ databases">
        <authorList>
            <person name="Weinstock G."/>
            <person name="Sodergren E."/>
            <person name="Clifton S."/>
            <person name="Fulton L."/>
            <person name="Fulton B."/>
            <person name="Courtney L."/>
            <person name="Fronick C."/>
            <person name="Harrison M."/>
            <person name="Strong C."/>
            <person name="Farmer C."/>
            <person name="Delahaunty K."/>
            <person name="Markovic C."/>
            <person name="Hall O."/>
            <person name="Minx P."/>
            <person name="Tomlinson C."/>
            <person name="Mitreva M."/>
            <person name="Hou S."/>
            <person name="Chen J."/>
            <person name="Wollam A."/>
            <person name="Pepin K.H."/>
            <person name="Johnson M."/>
            <person name="Bhonagiri V."/>
            <person name="Zhang X."/>
            <person name="Suruliraj S."/>
            <person name="Warren W."/>
            <person name="Chinwalla A."/>
            <person name="Mardis E.R."/>
            <person name="Wilson R.K."/>
        </authorList>
    </citation>
    <scope>NUCLEOTIDE SEQUENCE [LARGE SCALE GENOMIC DNA]</scope>
    <source>
        <strain evidence="18 19">YIT 12067</strain>
    </source>
</reference>
<keyword evidence="6" id="KW-0573">Peptidoglycan synthesis</keyword>
<comment type="similarity">
    <text evidence="11">Belongs to the SEDS family. FtsW subfamily.</text>
</comment>
<organism evidence="18 19">
    <name type="scientific">Phascolarctobacterium succinatutens YIT 12067</name>
    <dbReference type="NCBI Taxonomy" id="626939"/>
    <lineage>
        <taxon>Bacteria</taxon>
        <taxon>Bacillati</taxon>
        <taxon>Bacillota</taxon>
        <taxon>Negativicutes</taxon>
        <taxon>Acidaminococcales</taxon>
        <taxon>Acidaminococcaceae</taxon>
        <taxon>Phascolarctobacterium</taxon>
    </lineage>
</organism>
<keyword evidence="4 17" id="KW-0812">Transmembrane</keyword>
<accession>E8LBF8</accession>
<dbReference type="PANTHER" id="PTHR30474:SF2">
    <property type="entry name" value="PEPTIDOGLYCAN GLYCOSYLTRANSFERASE FTSW-RELATED"/>
    <property type="match status" value="1"/>
</dbReference>
<evidence type="ECO:0000313" key="19">
    <source>
        <dbReference type="Proteomes" id="UP000004923"/>
    </source>
</evidence>
<dbReference type="EMBL" id="AEVN01000006">
    <property type="protein sequence ID" value="EFY05844.1"/>
    <property type="molecule type" value="Genomic_DNA"/>
</dbReference>
<dbReference type="GO" id="GO:0015648">
    <property type="term" value="F:lipid-linked peptidoglycan transporter activity"/>
    <property type="evidence" value="ECO:0007669"/>
    <property type="project" value="TreeGrafter"/>
</dbReference>
<feature type="transmembrane region" description="Helical" evidence="17">
    <location>
        <begin position="43"/>
        <end position="61"/>
    </location>
</feature>
<keyword evidence="2" id="KW-0328">Glycosyltransferase</keyword>